<dbReference type="PANTHER" id="PTHR37540">
    <property type="entry name" value="TRANSCRIPTION FACTOR (ACR-2), PUTATIVE-RELATED-RELATED"/>
    <property type="match status" value="1"/>
</dbReference>
<dbReference type="PANTHER" id="PTHR37540:SF5">
    <property type="entry name" value="TRANSCRIPTION FACTOR DOMAIN-CONTAINING PROTEIN"/>
    <property type="match status" value="1"/>
</dbReference>
<evidence type="ECO:0008006" key="3">
    <source>
        <dbReference type="Google" id="ProtNLM"/>
    </source>
</evidence>
<protein>
    <recommendedName>
        <fullName evidence="3">Transcription factor domain-containing protein</fullName>
    </recommendedName>
</protein>
<sequence length="391" mass="42420">MTVIDDETAIGTSEMVGFSHSWVTTLVSHPVSLQSAICAAAIDIHTRNGNEMDDLSLSEIMASTLKIVTTHLANPAAQAADETIIAIVQLLTTSMLCGDSGTLEVHARGIEQMVQLRGGLVHLGLEGEVAFVITGKVLFYHIVSESQPSSAYLGFARSYTMDIPADATLIAESPLYFPGGKYTTIIWSVSGHTLDILSDMRNLTEAFLKVTDEDHEVGSDPATKDGMGPKFTRTDFQIWAAKLYVRTLCRPSATVAGTAISNDWTYECIRLTAIIYTTALLHRIPFSIASTITTDVRNFAHSLLDAFLKTDDVSWSKLPGCLLWVCLVGSAAARVAAPKVQGCVADHSILNWLMLMAGRTIVMAKSRHEGSVMGALLTMLGVQRYLRSHRQ</sequence>
<name>A0A1E3PVS8_LIPST</name>
<evidence type="ECO:0000313" key="2">
    <source>
        <dbReference type="Proteomes" id="UP000094385"/>
    </source>
</evidence>
<keyword evidence="2" id="KW-1185">Reference proteome</keyword>
<organism evidence="1 2">
    <name type="scientific">Lipomyces starkeyi NRRL Y-11557</name>
    <dbReference type="NCBI Taxonomy" id="675824"/>
    <lineage>
        <taxon>Eukaryota</taxon>
        <taxon>Fungi</taxon>
        <taxon>Dikarya</taxon>
        <taxon>Ascomycota</taxon>
        <taxon>Saccharomycotina</taxon>
        <taxon>Lipomycetes</taxon>
        <taxon>Lipomycetales</taxon>
        <taxon>Lipomycetaceae</taxon>
        <taxon>Lipomyces</taxon>
    </lineage>
</organism>
<accession>A0A1E3PVS8</accession>
<evidence type="ECO:0000313" key="1">
    <source>
        <dbReference type="EMBL" id="ODQ69440.1"/>
    </source>
</evidence>
<gene>
    <name evidence="1" type="ORF">LIPSTDRAFT_107684</name>
</gene>
<dbReference type="AlphaFoldDB" id="A0A1E3PVS8"/>
<proteinExistence type="predicted"/>
<dbReference type="EMBL" id="KV454303">
    <property type="protein sequence ID" value="ODQ69440.1"/>
    <property type="molecule type" value="Genomic_DNA"/>
</dbReference>
<dbReference type="OrthoDB" id="3921710at2759"/>
<reference evidence="1 2" key="1">
    <citation type="journal article" date="2016" name="Proc. Natl. Acad. Sci. U.S.A.">
        <title>Comparative genomics of biotechnologically important yeasts.</title>
        <authorList>
            <person name="Riley R."/>
            <person name="Haridas S."/>
            <person name="Wolfe K.H."/>
            <person name="Lopes M.R."/>
            <person name="Hittinger C.T."/>
            <person name="Goeker M."/>
            <person name="Salamov A.A."/>
            <person name="Wisecaver J.H."/>
            <person name="Long T.M."/>
            <person name="Calvey C.H."/>
            <person name="Aerts A.L."/>
            <person name="Barry K.W."/>
            <person name="Choi C."/>
            <person name="Clum A."/>
            <person name="Coughlan A.Y."/>
            <person name="Deshpande S."/>
            <person name="Douglass A.P."/>
            <person name="Hanson S.J."/>
            <person name="Klenk H.-P."/>
            <person name="LaButti K.M."/>
            <person name="Lapidus A."/>
            <person name="Lindquist E.A."/>
            <person name="Lipzen A.M."/>
            <person name="Meier-Kolthoff J.P."/>
            <person name="Ohm R.A."/>
            <person name="Otillar R.P."/>
            <person name="Pangilinan J.L."/>
            <person name="Peng Y."/>
            <person name="Rokas A."/>
            <person name="Rosa C.A."/>
            <person name="Scheuner C."/>
            <person name="Sibirny A.A."/>
            <person name="Slot J.C."/>
            <person name="Stielow J.B."/>
            <person name="Sun H."/>
            <person name="Kurtzman C.P."/>
            <person name="Blackwell M."/>
            <person name="Grigoriev I.V."/>
            <person name="Jeffries T.W."/>
        </authorList>
    </citation>
    <scope>NUCLEOTIDE SEQUENCE [LARGE SCALE GENOMIC DNA]</scope>
    <source>
        <strain evidence="1 2">NRRL Y-11557</strain>
    </source>
</reference>
<dbReference type="STRING" id="675824.A0A1E3PVS8"/>
<dbReference type="Proteomes" id="UP000094385">
    <property type="component" value="Unassembled WGS sequence"/>
</dbReference>